<reference evidence="1 2" key="1">
    <citation type="submission" date="2014-02" db="EMBL/GenBank/DDBJ databases">
        <title>Kosmotoga genome sequencing.</title>
        <authorList>
            <person name="Pollo S.M."/>
            <person name="Charchuk R."/>
            <person name="Nesbo C.L."/>
        </authorList>
    </citation>
    <scope>NUCLEOTIDE SEQUENCE [LARGE SCALE GENOMIC DNA]</scope>
    <source>
        <strain evidence="1 2">S304</strain>
    </source>
</reference>
<dbReference type="EMBL" id="JFHK01000004">
    <property type="protein sequence ID" value="OAA31239.1"/>
    <property type="molecule type" value="Genomic_DNA"/>
</dbReference>
<keyword evidence="2" id="KW-1185">Reference proteome</keyword>
<dbReference type="AlphaFoldDB" id="A0A182C705"/>
<protein>
    <submittedName>
        <fullName evidence="1">Uncharacterized protein</fullName>
    </submittedName>
</protein>
<organism evidence="1 2">
    <name type="scientific">Kosmotoga arenicorallina S304</name>
    <dbReference type="NCBI Taxonomy" id="1453497"/>
    <lineage>
        <taxon>Bacteria</taxon>
        <taxon>Thermotogati</taxon>
        <taxon>Thermotogota</taxon>
        <taxon>Thermotogae</taxon>
        <taxon>Kosmotogales</taxon>
        <taxon>Kosmotogaceae</taxon>
        <taxon>Kosmotoga</taxon>
    </lineage>
</organism>
<gene>
    <name evidence="1" type="ORF">AT15_07005</name>
</gene>
<evidence type="ECO:0000313" key="2">
    <source>
        <dbReference type="Proteomes" id="UP000077339"/>
    </source>
</evidence>
<comment type="caution">
    <text evidence="1">The sequence shown here is derived from an EMBL/GenBank/DDBJ whole genome shotgun (WGS) entry which is preliminary data.</text>
</comment>
<name>A0A182C705_9BACT</name>
<sequence>MRSDIFLVVLLLLCIALFVVDIELLSIVKALNISMKTVVVYSENSDVKVEARGEIHGISGGKSKAFTLFVDESLNIKSNGEQYTLRFLNNVYEVSMREIEVRLGKWDR</sequence>
<proteinExistence type="predicted"/>
<dbReference type="PATRIC" id="fig|1453497.3.peg.1397"/>
<dbReference type="OrthoDB" id="9949887at2"/>
<dbReference type="STRING" id="1453497.AT15_07005"/>
<dbReference type="RefSeq" id="WP_068346217.1">
    <property type="nucleotide sequence ID" value="NZ_JFHK01000004.1"/>
</dbReference>
<accession>A0A182C705</accession>
<dbReference type="Proteomes" id="UP000077339">
    <property type="component" value="Unassembled WGS sequence"/>
</dbReference>
<evidence type="ECO:0000313" key="1">
    <source>
        <dbReference type="EMBL" id="OAA31239.1"/>
    </source>
</evidence>